<dbReference type="AlphaFoldDB" id="N8WVI6"/>
<evidence type="ECO:0000259" key="2">
    <source>
        <dbReference type="Pfam" id="PF12146"/>
    </source>
</evidence>
<evidence type="ECO:0000313" key="4">
    <source>
        <dbReference type="Proteomes" id="UP000013148"/>
    </source>
</evidence>
<feature type="active site" description="Charge relay system" evidence="1">
    <location>
        <position position="245"/>
    </location>
</feature>
<sequence>MIKDNSFFINGSRTGVLLIHGLTGTPNEMRSVAKPCQQMGYSVLAVQLAGHCGTMQDLVQTKWEDWYSSICQAAEELKKHTDEIFVIGLSMGSLLALKYASEHPVSGVICYSPTFKFDGWSIPRWSKILAPIVLPIVSHLNIFKNSAFDETEPYGIKNQQLRMRILEAMKSDDSSKAGLPGNPWHSLYQMQRLSKNVGKNLYKITAPTLCLHAFHDDIADKKNSQLIYDKVSGQKQLIWLYESYHMITIDNDRKQVIEASLNFIKQHQQLAVISNPVEKSAEISTVEANLKHGEPA</sequence>
<dbReference type="PATRIC" id="fig|1217656.3.peg.2998"/>
<dbReference type="GO" id="GO:0052689">
    <property type="term" value="F:carboxylic ester hydrolase activity"/>
    <property type="evidence" value="ECO:0007669"/>
    <property type="project" value="InterPro"/>
</dbReference>
<dbReference type="RefSeq" id="WP_004821443.1">
    <property type="nucleotide sequence ID" value="NZ_KB849456.1"/>
</dbReference>
<dbReference type="Pfam" id="PF12146">
    <property type="entry name" value="Hydrolase_4"/>
    <property type="match status" value="1"/>
</dbReference>
<evidence type="ECO:0000313" key="3">
    <source>
        <dbReference type="EMBL" id="ENV16117.1"/>
    </source>
</evidence>
<evidence type="ECO:0000256" key="1">
    <source>
        <dbReference type="PIRSR" id="PIRSR017388-1"/>
    </source>
</evidence>
<organism evidence="3 4">
    <name type="scientific">Acinetobacter guillouiae NIPH 991</name>
    <dbReference type="NCBI Taxonomy" id="1217656"/>
    <lineage>
        <taxon>Bacteria</taxon>
        <taxon>Pseudomonadati</taxon>
        <taxon>Pseudomonadota</taxon>
        <taxon>Gammaproteobacteria</taxon>
        <taxon>Moraxellales</taxon>
        <taxon>Moraxellaceae</taxon>
        <taxon>Acinetobacter</taxon>
    </lineage>
</organism>
<gene>
    <name evidence="3" type="ORF">F964_03052</name>
</gene>
<dbReference type="InterPro" id="IPR012354">
    <property type="entry name" value="Esterase_lipase"/>
</dbReference>
<accession>N8WVI6</accession>
<dbReference type="Gene3D" id="3.40.50.1820">
    <property type="entry name" value="alpha/beta hydrolase"/>
    <property type="match status" value="1"/>
</dbReference>
<dbReference type="Proteomes" id="UP000013148">
    <property type="component" value="Unassembled WGS sequence"/>
</dbReference>
<feature type="active site" description="Charge relay system" evidence="1">
    <location>
        <position position="216"/>
    </location>
</feature>
<dbReference type="InterPro" id="IPR029058">
    <property type="entry name" value="AB_hydrolase_fold"/>
</dbReference>
<comment type="caution">
    <text evidence="3">The sequence shown here is derived from an EMBL/GenBank/DDBJ whole genome shotgun (WGS) entry which is preliminary data.</text>
</comment>
<protein>
    <recommendedName>
        <fullName evidence="2">Serine aminopeptidase S33 domain-containing protein</fullName>
    </recommendedName>
</protein>
<name>N8WVI6_ACIGI</name>
<dbReference type="SUPFAM" id="SSF53474">
    <property type="entry name" value="alpha/beta-Hydrolases"/>
    <property type="match status" value="1"/>
</dbReference>
<dbReference type="eggNOG" id="COG1647">
    <property type="taxonomic scope" value="Bacteria"/>
</dbReference>
<dbReference type="HOGENOM" id="CLU_076594_1_0_6"/>
<dbReference type="ESTHER" id="acigi-n8wvi6">
    <property type="family name" value="CarbLipBact_2"/>
</dbReference>
<reference evidence="3 4" key="1">
    <citation type="submission" date="2013-02" db="EMBL/GenBank/DDBJ databases">
        <title>The Genome Sequence of Acinetobacter guillouiae NIPH 991.</title>
        <authorList>
            <consortium name="The Broad Institute Genome Sequencing Platform"/>
            <consortium name="The Broad Institute Genome Sequencing Center for Infectious Disease"/>
            <person name="Cerqueira G."/>
            <person name="Feldgarden M."/>
            <person name="Courvalin P."/>
            <person name="Perichon B."/>
            <person name="Grillot-Courvalin C."/>
            <person name="Clermont D."/>
            <person name="Rocha E."/>
            <person name="Yoon E.-J."/>
            <person name="Nemec A."/>
            <person name="Walker B."/>
            <person name="Young S.K."/>
            <person name="Zeng Q."/>
            <person name="Gargeya S."/>
            <person name="Fitzgerald M."/>
            <person name="Haas B."/>
            <person name="Abouelleil A."/>
            <person name="Alvarado L."/>
            <person name="Arachchi H.M."/>
            <person name="Berlin A.M."/>
            <person name="Chapman S.B."/>
            <person name="Dewar J."/>
            <person name="Goldberg J."/>
            <person name="Griggs A."/>
            <person name="Gujja S."/>
            <person name="Hansen M."/>
            <person name="Howarth C."/>
            <person name="Imamovic A."/>
            <person name="Larimer J."/>
            <person name="McCowan C."/>
            <person name="Murphy C."/>
            <person name="Neiman D."/>
            <person name="Pearson M."/>
            <person name="Priest M."/>
            <person name="Roberts A."/>
            <person name="Saif S."/>
            <person name="Shea T."/>
            <person name="Sisk P."/>
            <person name="Sykes S."/>
            <person name="Wortman J."/>
            <person name="Nusbaum C."/>
            <person name="Birren B."/>
        </authorList>
    </citation>
    <scope>NUCLEOTIDE SEQUENCE [LARGE SCALE GENOMIC DNA]</scope>
    <source>
        <strain evidence="3 4">NIPH 991</strain>
    </source>
</reference>
<dbReference type="EMBL" id="APPJ01000012">
    <property type="protein sequence ID" value="ENV16117.1"/>
    <property type="molecule type" value="Genomic_DNA"/>
</dbReference>
<dbReference type="InterPro" id="IPR051044">
    <property type="entry name" value="MAG_DAG_Lipase"/>
</dbReference>
<keyword evidence="4" id="KW-1185">Reference proteome</keyword>
<dbReference type="PIRSF" id="PIRSF017388">
    <property type="entry name" value="Esterase_lipase"/>
    <property type="match status" value="1"/>
</dbReference>
<feature type="active site" description="Nucleophile" evidence="1">
    <location>
        <position position="90"/>
    </location>
</feature>
<dbReference type="PANTHER" id="PTHR11614">
    <property type="entry name" value="PHOSPHOLIPASE-RELATED"/>
    <property type="match status" value="1"/>
</dbReference>
<feature type="domain" description="Serine aminopeptidase S33" evidence="2">
    <location>
        <begin position="14"/>
        <end position="252"/>
    </location>
</feature>
<proteinExistence type="predicted"/>
<dbReference type="InterPro" id="IPR022742">
    <property type="entry name" value="Hydrolase_4"/>
</dbReference>